<evidence type="ECO:0000256" key="1">
    <source>
        <dbReference type="SAM" id="MobiDB-lite"/>
    </source>
</evidence>
<organism evidence="2 3">
    <name type="scientific">Ramlibacter lithotrophicus</name>
    <dbReference type="NCBI Taxonomy" id="2606681"/>
    <lineage>
        <taxon>Bacteria</taxon>
        <taxon>Pseudomonadati</taxon>
        <taxon>Pseudomonadota</taxon>
        <taxon>Betaproteobacteria</taxon>
        <taxon>Burkholderiales</taxon>
        <taxon>Comamonadaceae</taxon>
        <taxon>Ramlibacter</taxon>
    </lineage>
</organism>
<name>A0A7X6DKJ0_9BURK</name>
<gene>
    <name evidence="2" type="ORF">RAMLITH_23720</name>
</gene>
<feature type="region of interest" description="Disordered" evidence="1">
    <location>
        <begin position="1"/>
        <end position="70"/>
    </location>
</feature>
<dbReference type="Proteomes" id="UP000521868">
    <property type="component" value="Unassembled WGS sequence"/>
</dbReference>
<keyword evidence="3" id="KW-1185">Reference proteome</keyword>
<dbReference type="EMBL" id="VTOX01000012">
    <property type="protein sequence ID" value="NKE68835.1"/>
    <property type="molecule type" value="Genomic_DNA"/>
</dbReference>
<proteinExistence type="predicted"/>
<accession>A0A7X6DKJ0</accession>
<protein>
    <submittedName>
        <fullName evidence="2">Uncharacterized protein</fullName>
    </submittedName>
</protein>
<sequence>MKSHGGINVAENRKPKPPPDDPEQSKRFEETARELETDETGAGFEEAMKAVVPSKPEEGRSRPSGKRSSA</sequence>
<evidence type="ECO:0000313" key="3">
    <source>
        <dbReference type="Proteomes" id="UP000521868"/>
    </source>
</evidence>
<reference evidence="2 3" key="1">
    <citation type="journal article" date="2020" name="Nature">
        <title>Bacterial chemolithoautotrophy via manganese oxidation.</title>
        <authorList>
            <person name="Yu H."/>
            <person name="Leadbetter J.R."/>
        </authorList>
    </citation>
    <scope>NUCLEOTIDE SEQUENCE [LARGE SCALE GENOMIC DNA]</scope>
    <source>
        <strain evidence="2 3">RBP-1</strain>
    </source>
</reference>
<evidence type="ECO:0000313" key="2">
    <source>
        <dbReference type="EMBL" id="NKE68835.1"/>
    </source>
</evidence>
<dbReference type="AlphaFoldDB" id="A0A7X6DKJ0"/>
<comment type="caution">
    <text evidence="2">The sequence shown here is derived from an EMBL/GenBank/DDBJ whole genome shotgun (WGS) entry which is preliminary data.</text>
</comment>
<feature type="compositionally biased region" description="Basic and acidic residues" evidence="1">
    <location>
        <begin position="11"/>
        <end position="35"/>
    </location>
</feature>